<evidence type="ECO:0000313" key="13">
    <source>
        <dbReference type="EMBL" id="MBM7633231.1"/>
    </source>
</evidence>
<dbReference type="Gene3D" id="3.30.565.10">
    <property type="entry name" value="Histidine kinase-like ATPase, C-terminal domain"/>
    <property type="match status" value="1"/>
</dbReference>
<dbReference type="GO" id="GO:0004673">
    <property type="term" value="F:protein histidine kinase activity"/>
    <property type="evidence" value="ECO:0007669"/>
    <property type="project" value="UniProtKB-EC"/>
</dbReference>
<evidence type="ECO:0000256" key="3">
    <source>
        <dbReference type="ARBA" id="ARBA00012438"/>
    </source>
</evidence>
<feature type="domain" description="GAF" evidence="12">
    <location>
        <begin position="27"/>
        <end position="174"/>
    </location>
</feature>
<evidence type="ECO:0000256" key="5">
    <source>
        <dbReference type="ARBA" id="ARBA00022679"/>
    </source>
</evidence>
<dbReference type="Pfam" id="PF13185">
    <property type="entry name" value="GAF_2"/>
    <property type="match status" value="1"/>
</dbReference>
<dbReference type="InterPro" id="IPR011712">
    <property type="entry name" value="Sig_transdc_His_kin_sub3_dim/P"/>
</dbReference>
<dbReference type="InterPro" id="IPR050482">
    <property type="entry name" value="Sensor_HK_TwoCompSys"/>
</dbReference>
<gene>
    <name evidence="13" type="ORF">JOD17_002325</name>
</gene>
<dbReference type="Proteomes" id="UP000741863">
    <property type="component" value="Unassembled WGS sequence"/>
</dbReference>
<evidence type="ECO:0000256" key="2">
    <source>
        <dbReference type="ARBA" id="ARBA00004651"/>
    </source>
</evidence>
<dbReference type="PANTHER" id="PTHR24421">
    <property type="entry name" value="NITRATE/NITRITE SENSOR PROTEIN NARX-RELATED"/>
    <property type="match status" value="1"/>
</dbReference>
<dbReference type="SUPFAM" id="SSF55781">
    <property type="entry name" value="GAF domain-like"/>
    <property type="match status" value="1"/>
</dbReference>
<proteinExistence type="predicted"/>
<name>A0ABS2PE20_9BACL</name>
<evidence type="ECO:0000256" key="1">
    <source>
        <dbReference type="ARBA" id="ARBA00000085"/>
    </source>
</evidence>
<evidence type="ECO:0000259" key="11">
    <source>
        <dbReference type="Pfam" id="PF07730"/>
    </source>
</evidence>
<evidence type="ECO:0000256" key="10">
    <source>
        <dbReference type="ARBA" id="ARBA00023136"/>
    </source>
</evidence>
<sequence>MHDQQTETYHFALNTQREISETLNQSTDIYETLQSSLEKLLKMMNLTTGWIFLVYDEHQYELAAHHQLPPALDEDEQTVMRMDQGCSDCYCLNRYNEDRLTEAVQSIRCARLTDAKKLNPNADTSGLTHHASVPLTIRGAKVGLLNLATPGMREFRDDELLLLESVAYQIGATVERIRLYNKQSDMLITKERTRLARDLHDSVKQKLFALSLTAKGVESLSKDVPTIQEAVSDISTLSQEALFEMQSLIWQLRPEHEEDSVCDALEKQALRLGLNAHVQCACISLNETVQQTFIKIGQEAIFNTYKHSKSNTVKIELKTHDDIVVLTIEDEGVGGALTIPGRFGMKSMQERAAQIGATLSVDSPTNKGTKVEVQLHKEVTCIENDCFTRG</sequence>
<dbReference type="RefSeq" id="WP_204697821.1">
    <property type="nucleotide sequence ID" value="NZ_JAFBEC010000006.1"/>
</dbReference>
<dbReference type="Gene3D" id="3.30.450.40">
    <property type="match status" value="1"/>
</dbReference>
<evidence type="ECO:0000259" key="12">
    <source>
        <dbReference type="Pfam" id="PF13185"/>
    </source>
</evidence>
<keyword evidence="9" id="KW-0902">Two-component regulatory system</keyword>
<protein>
    <recommendedName>
        <fullName evidence="3">histidine kinase</fullName>
        <ecNumber evidence="3">2.7.13.3</ecNumber>
    </recommendedName>
</protein>
<dbReference type="InterPro" id="IPR036890">
    <property type="entry name" value="HATPase_C_sf"/>
</dbReference>
<keyword evidence="10" id="KW-0472">Membrane</keyword>
<accession>A0ABS2PE20</accession>
<evidence type="ECO:0000256" key="4">
    <source>
        <dbReference type="ARBA" id="ARBA00022475"/>
    </source>
</evidence>
<feature type="domain" description="Signal transduction histidine kinase subgroup 3 dimerisation and phosphoacceptor" evidence="11">
    <location>
        <begin position="191"/>
        <end position="256"/>
    </location>
</feature>
<dbReference type="Gene3D" id="1.20.5.1930">
    <property type="match status" value="1"/>
</dbReference>
<keyword evidence="8" id="KW-1133">Transmembrane helix</keyword>
<reference evidence="13 14" key="1">
    <citation type="submission" date="2021-01" db="EMBL/GenBank/DDBJ databases">
        <title>Genomic Encyclopedia of Type Strains, Phase IV (KMG-IV): sequencing the most valuable type-strain genomes for metagenomic binning, comparative biology and taxonomic classification.</title>
        <authorList>
            <person name="Goeker M."/>
        </authorList>
    </citation>
    <scope>NUCLEOTIDE SEQUENCE [LARGE SCALE GENOMIC DNA]</scope>
    <source>
        <strain evidence="13 14">DSM 25540</strain>
    </source>
</reference>
<comment type="catalytic activity">
    <reaction evidence="1">
        <text>ATP + protein L-histidine = ADP + protein N-phospho-L-histidine.</text>
        <dbReference type="EC" id="2.7.13.3"/>
    </reaction>
</comment>
<comment type="subcellular location">
    <subcellularLocation>
        <location evidence="2">Cell membrane</location>
        <topology evidence="2">Multi-pass membrane protein</topology>
    </subcellularLocation>
</comment>
<keyword evidence="14" id="KW-1185">Reference proteome</keyword>
<dbReference type="EC" id="2.7.13.3" evidence="3"/>
<dbReference type="InterPro" id="IPR029016">
    <property type="entry name" value="GAF-like_dom_sf"/>
</dbReference>
<comment type="caution">
    <text evidence="13">The sequence shown here is derived from an EMBL/GenBank/DDBJ whole genome shotgun (WGS) entry which is preliminary data.</text>
</comment>
<dbReference type="SUPFAM" id="SSF55874">
    <property type="entry name" value="ATPase domain of HSP90 chaperone/DNA topoisomerase II/histidine kinase"/>
    <property type="match status" value="1"/>
</dbReference>
<evidence type="ECO:0000313" key="14">
    <source>
        <dbReference type="Proteomes" id="UP000741863"/>
    </source>
</evidence>
<keyword evidence="5 13" id="KW-0808">Transferase</keyword>
<keyword evidence="7 13" id="KW-0418">Kinase</keyword>
<dbReference type="EMBL" id="JAFBEC010000006">
    <property type="protein sequence ID" value="MBM7633231.1"/>
    <property type="molecule type" value="Genomic_DNA"/>
</dbReference>
<dbReference type="PANTHER" id="PTHR24421:SF37">
    <property type="entry name" value="SENSOR HISTIDINE KINASE NARS"/>
    <property type="match status" value="1"/>
</dbReference>
<evidence type="ECO:0000256" key="7">
    <source>
        <dbReference type="ARBA" id="ARBA00022777"/>
    </source>
</evidence>
<keyword evidence="6" id="KW-0812">Transmembrane</keyword>
<evidence type="ECO:0000256" key="8">
    <source>
        <dbReference type="ARBA" id="ARBA00022989"/>
    </source>
</evidence>
<evidence type="ECO:0000256" key="9">
    <source>
        <dbReference type="ARBA" id="ARBA00023012"/>
    </source>
</evidence>
<dbReference type="InterPro" id="IPR003018">
    <property type="entry name" value="GAF"/>
</dbReference>
<keyword evidence="4" id="KW-1003">Cell membrane</keyword>
<dbReference type="CDD" id="cd16917">
    <property type="entry name" value="HATPase_UhpB-NarQ-NarX-like"/>
    <property type="match status" value="1"/>
</dbReference>
<dbReference type="Pfam" id="PF07730">
    <property type="entry name" value="HisKA_3"/>
    <property type="match status" value="1"/>
</dbReference>
<organism evidence="13 14">
    <name type="scientific">Geomicrobium sediminis</name>
    <dbReference type="NCBI Taxonomy" id="1347788"/>
    <lineage>
        <taxon>Bacteria</taxon>
        <taxon>Bacillati</taxon>
        <taxon>Bacillota</taxon>
        <taxon>Bacilli</taxon>
        <taxon>Bacillales</taxon>
        <taxon>Geomicrobium</taxon>
    </lineage>
</organism>
<evidence type="ECO:0000256" key="6">
    <source>
        <dbReference type="ARBA" id="ARBA00022692"/>
    </source>
</evidence>